<evidence type="ECO:0000313" key="1">
    <source>
        <dbReference type="EMBL" id="GAG60834.1"/>
    </source>
</evidence>
<proteinExistence type="predicted"/>
<reference evidence="1" key="1">
    <citation type="journal article" date="2014" name="Front. Microbiol.">
        <title>High frequency of phylogenetically diverse reductive dehalogenase-homologous genes in deep subseafloor sedimentary metagenomes.</title>
        <authorList>
            <person name="Kawai M."/>
            <person name="Futagami T."/>
            <person name="Toyoda A."/>
            <person name="Takaki Y."/>
            <person name="Nishi S."/>
            <person name="Hori S."/>
            <person name="Arai W."/>
            <person name="Tsubouchi T."/>
            <person name="Morono Y."/>
            <person name="Uchiyama I."/>
            <person name="Ito T."/>
            <person name="Fujiyama A."/>
            <person name="Inagaki F."/>
            <person name="Takami H."/>
        </authorList>
    </citation>
    <scope>NUCLEOTIDE SEQUENCE</scope>
    <source>
        <strain evidence="1">Expedition CK06-06</strain>
    </source>
</reference>
<dbReference type="EMBL" id="BART01007632">
    <property type="protein sequence ID" value="GAG60834.1"/>
    <property type="molecule type" value="Genomic_DNA"/>
</dbReference>
<dbReference type="AlphaFoldDB" id="X0YVQ4"/>
<accession>X0YVQ4</accession>
<comment type="caution">
    <text evidence="1">The sequence shown here is derived from an EMBL/GenBank/DDBJ whole genome shotgun (WGS) entry which is preliminary data.</text>
</comment>
<protein>
    <submittedName>
        <fullName evidence="1">Uncharacterized protein</fullName>
    </submittedName>
</protein>
<sequence length="60" mass="6925">MRSQYPILDTDSVFFILALFESEGIITEIQRENIMSRLNKYATSGDSLAEIAHNILYQEK</sequence>
<organism evidence="1">
    <name type="scientific">marine sediment metagenome</name>
    <dbReference type="NCBI Taxonomy" id="412755"/>
    <lineage>
        <taxon>unclassified sequences</taxon>
        <taxon>metagenomes</taxon>
        <taxon>ecological metagenomes</taxon>
    </lineage>
</organism>
<gene>
    <name evidence="1" type="ORF">S01H4_17342</name>
</gene>
<name>X0YVQ4_9ZZZZ</name>